<dbReference type="Proteomes" id="UP000198640">
    <property type="component" value="Unassembled WGS sequence"/>
</dbReference>
<dbReference type="RefSeq" id="WP_245725065.1">
    <property type="nucleotide sequence ID" value="NZ_FNOY01000007.1"/>
</dbReference>
<protein>
    <submittedName>
        <fullName evidence="2">Phospholipid transport system substrate-binding protein</fullName>
    </submittedName>
</protein>
<keyword evidence="3" id="KW-1185">Reference proteome</keyword>
<dbReference type="Gene3D" id="3.10.450.710">
    <property type="entry name" value="Tgt2/MlaC"/>
    <property type="match status" value="1"/>
</dbReference>
<dbReference type="NCBIfam" id="TIGR03481">
    <property type="entry name" value="HpnM"/>
    <property type="match status" value="1"/>
</dbReference>
<dbReference type="PANTHER" id="PTHR36573:SF1">
    <property type="entry name" value="INTERMEMBRANE PHOSPHOLIPID TRANSPORT SYSTEM BINDING PROTEIN MLAC"/>
    <property type="match status" value="1"/>
</dbReference>
<keyword evidence="1" id="KW-0732">Signal</keyword>
<evidence type="ECO:0000256" key="1">
    <source>
        <dbReference type="SAM" id="SignalP"/>
    </source>
</evidence>
<organism evidence="2 3">
    <name type="scientific">Nitrosomonas halophila</name>
    <dbReference type="NCBI Taxonomy" id="44576"/>
    <lineage>
        <taxon>Bacteria</taxon>
        <taxon>Pseudomonadati</taxon>
        <taxon>Pseudomonadota</taxon>
        <taxon>Betaproteobacteria</taxon>
        <taxon>Nitrosomonadales</taxon>
        <taxon>Nitrosomonadaceae</taxon>
        <taxon>Nitrosomonas</taxon>
    </lineage>
</organism>
<evidence type="ECO:0000313" key="2">
    <source>
        <dbReference type="EMBL" id="SDX73845.1"/>
    </source>
</evidence>
<dbReference type="InterPro" id="IPR042245">
    <property type="entry name" value="Tgt2/MlaC_sf"/>
</dbReference>
<proteinExistence type="predicted"/>
<feature type="signal peptide" evidence="1">
    <location>
        <begin position="1"/>
        <end position="23"/>
    </location>
</feature>
<dbReference type="PANTHER" id="PTHR36573">
    <property type="entry name" value="INTERMEMBRANE PHOSPHOLIPID TRANSPORT SYSTEM BINDING PROTEIN MLAC"/>
    <property type="match status" value="1"/>
</dbReference>
<accession>A0A1H3E595</accession>
<dbReference type="InterPro" id="IPR017842">
    <property type="entry name" value="Hopanoid_biosyn-assoc_HpnM"/>
</dbReference>
<gene>
    <name evidence="2" type="ORF">SAMN05421881_100723</name>
</gene>
<evidence type="ECO:0000313" key="3">
    <source>
        <dbReference type="Proteomes" id="UP000198640"/>
    </source>
</evidence>
<feature type="chain" id="PRO_5011558519" evidence="1">
    <location>
        <begin position="24"/>
        <end position="204"/>
    </location>
</feature>
<sequence length="204" mass="23172">MFKKALSFLLIATMLTTVTATWAEQPHQQDPEQVITILQETLIQAMQQGQQIGYAGRLKLLAPVIEQSHDLATIIRTALGAHWAGLSTEQRQAIIKTFSEHSIATYADRFDQHDGEHFTIIEQRQLPRERILVRSQLVQADRTTITFDYVLHYVGNQWRIINIVVDGVSDLALKRAEYNAVLQKDNIETLIGILEDKTAQLGRN</sequence>
<dbReference type="InterPro" id="IPR008869">
    <property type="entry name" value="MlaC/ttg2D"/>
</dbReference>
<dbReference type="Pfam" id="PF05494">
    <property type="entry name" value="MlaC"/>
    <property type="match status" value="1"/>
</dbReference>
<dbReference type="AlphaFoldDB" id="A0A1H3E595"/>
<dbReference type="EMBL" id="FNOY01000007">
    <property type="protein sequence ID" value="SDX73845.1"/>
    <property type="molecule type" value="Genomic_DNA"/>
</dbReference>
<dbReference type="STRING" id="44576.SAMN05421881_100723"/>
<name>A0A1H3E595_9PROT</name>
<reference evidence="2 3" key="1">
    <citation type="submission" date="2016-10" db="EMBL/GenBank/DDBJ databases">
        <authorList>
            <person name="de Groot N.N."/>
        </authorList>
    </citation>
    <scope>NUCLEOTIDE SEQUENCE [LARGE SCALE GENOMIC DNA]</scope>
    <source>
        <strain evidence="2 3">Nm1</strain>
    </source>
</reference>